<gene>
    <name evidence="2" type="ORF">JQ615_31675</name>
</gene>
<proteinExistence type="predicted"/>
<dbReference type="Pfam" id="PF12973">
    <property type="entry name" value="Cupin_7"/>
    <property type="match status" value="1"/>
</dbReference>
<organism evidence="2 3">
    <name type="scientific">Bradyrhizobium jicamae</name>
    <dbReference type="NCBI Taxonomy" id="280332"/>
    <lineage>
        <taxon>Bacteria</taxon>
        <taxon>Pseudomonadati</taxon>
        <taxon>Pseudomonadota</taxon>
        <taxon>Alphaproteobacteria</taxon>
        <taxon>Hyphomicrobiales</taxon>
        <taxon>Nitrobacteraceae</taxon>
        <taxon>Bradyrhizobium</taxon>
    </lineage>
</organism>
<dbReference type="SUPFAM" id="SSF51182">
    <property type="entry name" value="RmlC-like cupins"/>
    <property type="match status" value="2"/>
</dbReference>
<dbReference type="Gene3D" id="2.60.120.10">
    <property type="entry name" value="Jelly Rolls"/>
    <property type="match status" value="1"/>
</dbReference>
<dbReference type="Proteomes" id="UP001315278">
    <property type="component" value="Unassembled WGS sequence"/>
</dbReference>
<protein>
    <submittedName>
        <fullName evidence="2">Cupin domain-containing protein</fullName>
    </submittedName>
</protein>
<comment type="caution">
    <text evidence="2">The sequence shown here is derived from an EMBL/GenBank/DDBJ whole genome shotgun (WGS) entry which is preliminary data.</text>
</comment>
<evidence type="ECO:0000259" key="1">
    <source>
        <dbReference type="Pfam" id="PF12973"/>
    </source>
</evidence>
<dbReference type="InterPro" id="IPR011051">
    <property type="entry name" value="RmlC_Cupin_sf"/>
</dbReference>
<name>A0ABS5FT05_9BRAD</name>
<keyword evidence="3" id="KW-1185">Reference proteome</keyword>
<dbReference type="RefSeq" id="WP_212494537.1">
    <property type="nucleotide sequence ID" value="NZ_JAFCJH010000046.1"/>
</dbReference>
<dbReference type="InterPro" id="IPR014710">
    <property type="entry name" value="RmlC-like_jellyroll"/>
</dbReference>
<feature type="domain" description="ChrR-like cupin" evidence="1">
    <location>
        <begin position="9"/>
        <end position="111"/>
    </location>
</feature>
<dbReference type="EMBL" id="JAFCJH010000046">
    <property type="protein sequence ID" value="MBR0799937.1"/>
    <property type="molecule type" value="Genomic_DNA"/>
</dbReference>
<sequence length="226" mass="24932">MLINDDLTQPVVVHAGKMDWIPSPAAGVDRRMLFRIGDEVARATSIVRYAPDSAFPRHVHKGGEEILVLDGVFEDEHGTYPAGSYFRNPPGTSHVPAAKVGCTIFVRLWQFRENDLMQIVRKPGEGQHMTPRPGASSSLLLFQDAHEKISLEDWTTNAQVTLPNPDGLEILVVRGGLRIGDEQLERQSWCRLPAGHELRATVGPEGATVWVREAALLHADAPKLPN</sequence>
<evidence type="ECO:0000313" key="2">
    <source>
        <dbReference type="EMBL" id="MBR0799937.1"/>
    </source>
</evidence>
<dbReference type="CDD" id="cd20303">
    <property type="entry name" value="cupin_ChrR_1"/>
    <property type="match status" value="1"/>
</dbReference>
<accession>A0ABS5FT05</accession>
<dbReference type="InterPro" id="IPR025979">
    <property type="entry name" value="ChrR-like_cupin_dom"/>
</dbReference>
<evidence type="ECO:0000313" key="3">
    <source>
        <dbReference type="Proteomes" id="UP001315278"/>
    </source>
</evidence>
<reference evidence="3" key="1">
    <citation type="journal article" date="2021" name="ISME J.">
        <title>Evolutionary origin and ecological implication of a unique nif island in free-living Bradyrhizobium lineages.</title>
        <authorList>
            <person name="Tao J."/>
        </authorList>
    </citation>
    <scope>NUCLEOTIDE SEQUENCE [LARGE SCALE GENOMIC DNA]</scope>
    <source>
        <strain evidence="3">SZCCT0434</strain>
    </source>
</reference>